<dbReference type="RefSeq" id="WP_245176794.1">
    <property type="nucleotide sequence ID" value="NZ_JRLF01000008.1"/>
</dbReference>
<proteinExistence type="predicted"/>
<dbReference type="AlphaFoldDB" id="A0A0Q0WAD7"/>
<evidence type="ECO:0000313" key="2">
    <source>
        <dbReference type="Proteomes" id="UP000050443"/>
    </source>
</evidence>
<sequence length="69" mass="8030">MKVKAKIIKPIIAGITSRKQVNPSFGFIIDAIKEIEKRLSKKYMYFINLVCIDYMQDIKLKDIEIKKAP</sequence>
<comment type="caution">
    <text evidence="1">The sequence shown here is derived from an EMBL/GenBank/DDBJ whole genome shotgun (WGS) entry which is preliminary data.</text>
</comment>
<reference evidence="1 2" key="1">
    <citation type="submission" date="2014-09" db="EMBL/GenBank/DDBJ databases">
        <title>Genome sequence of Flavobacterium aquidurense RC62.</title>
        <authorList>
            <person name="Kim J.F."/>
            <person name="Kwak M.-J."/>
        </authorList>
    </citation>
    <scope>NUCLEOTIDE SEQUENCE [LARGE SCALE GENOMIC DNA]</scope>
    <source>
        <strain evidence="1 2">RC62</strain>
    </source>
</reference>
<dbReference type="PATRIC" id="fig|362413.3.peg.3991"/>
<name>A0A0Q0WAD7_9FLAO</name>
<organism evidence="1 2">
    <name type="scientific">Flavobacterium aquidurense</name>
    <dbReference type="NCBI Taxonomy" id="362413"/>
    <lineage>
        <taxon>Bacteria</taxon>
        <taxon>Pseudomonadati</taxon>
        <taxon>Bacteroidota</taxon>
        <taxon>Flavobacteriia</taxon>
        <taxon>Flavobacteriales</taxon>
        <taxon>Flavobacteriaceae</taxon>
        <taxon>Flavobacterium</taxon>
    </lineage>
</organism>
<dbReference type="EMBL" id="JRLF01000008">
    <property type="protein sequence ID" value="KQB41322.1"/>
    <property type="molecule type" value="Genomic_DNA"/>
</dbReference>
<accession>A0A0Q0WAD7</accession>
<evidence type="ECO:0000313" key="1">
    <source>
        <dbReference type="EMBL" id="KQB41322.1"/>
    </source>
</evidence>
<protein>
    <submittedName>
        <fullName evidence="1">Uncharacterized protein</fullName>
    </submittedName>
</protein>
<gene>
    <name evidence="1" type="ORF">RC62_4068</name>
</gene>
<dbReference type="Proteomes" id="UP000050443">
    <property type="component" value="Unassembled WGS sequence"/>
</dbReference>